<comment type="caution">
    <text evidence="4">The sequence shown here is derived from an EMBL/GenBank/DDBJ whole genome shotgun (WGS) entry which is preliminary data.</text>
</comment>
<dbReference type="SMART" id="SM00910">
    <property type="entry name" value="HIRAN"/>
    <property type="match status" value="1"/>
</dbReference>
<keyword evidence="5" id="KW-1185">Reference proteome</keyword>
<dbReference type="Gene3D" id="3.30.70.2330">
    <property type="match status" value="1"/>
</dbReference>
<evidence type="ECO:0000259" key="3">
    <source>
        <dbReference type="SMART" id="SM00910"/>
    </source>
</evidence>
<protein>
    <submittedName>
        <fullName evidence="4">Serine protease</fullName>
    </submittedName>
</protein>
<dbReference type="Pfam" id="PF08797">
    <property type="entry name" value="HIRAN"/>
    <property type="match status" value="1"/>
</dbReference>
<keyword evidence="2" id="KW-0378">Hydrolase</keyword>
<dbReference type="GO" id="GO:0006508">
    <property type="term" value="P:proteolysis"/>
    <property type="evidence" value="ECO:0007669"/>
    <property type="project" value="UniProtKB-KW"/>
</dbReference>
<dbReference type="GO" id="GO:0008233">
    <property type="term" value="F:peptidase activity"/>
    <property type="evidence" value="ECO:0007669"/>
    <property type="project" value="UniProtKB-KW"/>
</dbReference>
<proteinExistence type="predicted"/>
<dbReference type="Proteomes" id="UP000546970">
    <property type="component" value="Unassembled WGS sequence"/>
</dbReference>
<reference evidence="4 5" key="1">
    <citation type="submission" date="2020-04" db="EMBL/GenBank/DDBJ databases">
        <title>Collinsella sp. KGMB02528 nov., an anaerobic actinobacterium isolated from human feces.</title>
        <authorList>
            <person name="Han K.-I."/>
            <person name="Eom M.K."/>
            <person name="Kim J.-S."/>
            <person name="Lee K.C."/>
            <person name="Suh M.K."/>
            <person name="Park S.-H."/>
            <person name="Lee J.H."/>
            <person name="Kang S.W."/>
            <person name="Park J.-E."/>
            <person name="Oh B.S."/>
            <person name="Yu S.Y."/>
            <person name="Choi S.-H."/>
            <person name="Lee D.H."/>
            <person name="Yoon H."/>
            <person name="Kim B.-Y."/>
            <person name="Lee J.H."/>
            <person name="Lee J.-S."/>
        </authorList>
    </citation>
    <scope>NUCLEOTIDE SEQUENCE [LARGE SCALE GENOMIC DNA]</scope>
    <source>
        <strain evidence="4 5">KGMB02528</strain>
    </source>
</reference>
<dbReference type="AlphaFoldDB" id="A0A7X9YIK0"/>
<evidence type="ECO:0000256" key="1">
    <source>
        <dbReference type="ARBA" id="ARBA00022723"/>
    </source>
</evidence>
<accession>A0A7X9YIK0</accession>
<gene>
    <name evidence="4" type="ORF">HF320_02170</name>
</gene>
<organism evidence="4 5">
    <name type="scientific">Collinsella acetigenes</name>
    <dbReference type="NCBI Taxonomy" id="2713419"/>
    <lineage>
        <taxon>Bacteria</taxon>
        <taxon>Bacillati</taxon>
        <taxon>Actinomycetota</taxon>
        <taxon>Coriobacteriia</taxon>
        <taxon>Coriobacteriales</taxon>
        <taxon>Coriobacteriaceae</taxon>
        <taxon>Collinsella</taxon>
    </lineage>
</organism>
<keyword evidence="4" id="KW-0645">Protease</keyword>
<evidence type="ECO:0000313" key="4">
    <source>
        <dbReference type="EMBL" id="NMF55141.1"/>
    </source>
</evidence>
<keyword evidence="1" id="KW-0479">Metal-binding</keyword>
<evidence type="ECO:0000256" key="2">
    <source>
        <dbReference type="ARBA" id="ARBA00022801"/>
    </source>
</evidence>
<evidence type="ECO:0000313" key="5">
    <source>
        <dbReference type="Proteomes" id="UP000546970"/>
    </source>
</evidence>
<dbReference type="RefSeq" id="WP_169276857.1">
    <property type="nucleotide sequence ID" value="NZ_JABBCP010000001.1"/>
</dbReference>
<dbReference type="InterPro" id="IPR014905">
    <property type="entry name" value="HIRAN"/>
</dbReference>
<feature type="domain" description="HIRAN" evidence="3">
    <location>
        <begin position="8"/>
        <end position="106"/>
    </location>
</feature>
<dbReference type="GO" id="GO:0008270">
    <property type="term" value="F:zinc ion binding"/>
    <property type="evidence" value="ECO:0007669"/>
    <property type="project" value="InterPro"/>
</dbReference>
<dbReference type="EMBL" id="JABBCP010000001">
    <property type="protein sequence ID" value="NMF55141.1"/>
    <property type="molecule type" value="Genomic_DNA"/>
</dbReference>
<name>A0A7X9YIK0_9ACTN</name>
<dbReference type="GO" id="GO:0003676">
    <property type="term" value="F:nucleic acid binding"/>
    <property type="evidence" value="ECO:0007669"/>
    <property type="project" value="InterPro"/>
</dbReference>
<dbReference type="GO" id="GO:0016818">
    <property type="term" value="F:hydrolase activity, acting on acid anhydrides, in phosphorus-containing anhydrides"/>
    <property type="evidence" value="ECO:0007669"/>
    <property type="project" value="InterPro"/>
</dbReference>
<sequence>MYEPSRQISSFYIAGFQYWDGALVLSELKVGERLRLVPEFDNPHDSSAMAIYRGKTKMGFVPGSENELLALMFFYGHSDGFELRVLQVSPDQKPWEQVRVGLYVTDAR</sequence>